<name>A0ABU5S371_9BACT</name>
<sequence>MSLSINGNTTTTVTFNNIDSYLNGIYGTLDDYLTVISTKAYRVTVKVGTVSTNPSALGDHLIVLAAIPSDNSRGRTDNVTDRSGTSIDGTERNFILASGSTFNNSEQNAEALFSINYSVYGGEKVFDKAAGTNIIPVVFTIAAP</sequence>
<gene>
    <name evidence="1" type="ORF">VB776_08175</name>
</gene>
<protein>
    <submittedName>
        <fullName evidence="1">Uncharacterized protein</fullName>
    </submittedName>
</protein>
<evidence type="ECO:0000313" key="2">
    <source>
        <dbReference type="Proteomes" id="UP001303899"/>
    </source>
</evidence>
<reference evidence="1 2" key="1">
    <citation type="submission" date="2023-12" db="EMBL/GenBank/DDBJ databases">
        <title>Novel species of the genus Arcicella isolated from rivers.</title>
        <authorList>
            <person name="Lu H."/>
        </authorList>
    </citation>
    <scope>NUCLEOTIDE SEQUENCE [LARGE SCALE GENOMIC DNA]</scope>
    <source>
        <strain evidence="1 2">DC2W</strain>
    </source>
</reference>
<accession>A0ABU5S371</accession>
<organism evidence="1 2">
    <name type="scientific">Arcicella gelida</name>
    <dbReference type="NCBI Taxonomy" id="2984195"/>
    <lineage>
        <taxon>Bacteria</taxon>
        <taxon>Pseudomonadati</taxon>
        <taxon>Bacteroidota</taxon>
        <taxon>Cytophagia</taxon>
        <taxon>Cytophagales</taxon>
        <taxon>Flectobacillaceae</taxon>
        <taxon>Arcicella</taxon>
    </lineage>
</organism>
<evidence type="ECO:0000313" key="1">
    <source>
        <dbReference type="EMBL" id="MEA5402887.1"/>
    </source>
</evidence>
<keyword evidence="2" id="KW-1185">Reference proteome</keyword>
<proteinExistence type="predicted"/>
<dbReference type="Proteomes" id="UP001303899">
    <property type="component" value="Unassembled WGS sequence"/>
</dbReference>
<dbReference type="RefSeq" id="WP_323327877.1">
    <property type="nucleotide sequence ID" value="NZ_JAYGIL010000008.1"/>
</dbReference>
<comment type="caution">
    <text evidence="1">The sequence shown here is derived from an EMBL/GenBank/DDBJ whole genome shotgun (WGS) entry which is preliminary data.</text>
</comment>
<dbReference type="EMBL" id="JAYGIL010000008">
    <property type="protein sequence ID" value="MEA5402887.1"/>
    <property type="molecule type" value="Genomic_DNA"/>
</dbReference>